<dbReference type="InterPro" id="IPR009050">
    <property type="entry name" value="Globin-like_sf"/>
</dbReference>
<dbReference type="PANTHER" id="PTHR46783:SF1">
    <property type="entry name" value="CYTOGLOBIN-1-RELATED"/>
    <property type="match status" value="1"/>
</dbReference>
<evidence type="ECO:0000313" key="7">
    <source>
        <dbReference type="EMBL" id="VDO37570.1"/>
    </source>
</evidence>
<reference evidence="9" key="1">
    <citation type="submission" date="2017-02" db="UniProtKB">
        <authorList>
            <consortium name="WormBaseParasite"/>
        </authorList>
    </citation>
    <scope>IDENTIFICATION</scope>
</reference>
<evidence type="ECO:0000259" key="6">
    <source>
        <dbReference type="PROSITE" id="PS01033"/>
    </source>
</evidence>
<feature type="region of interest" description="Disordered" evidence="5">
    <location>
        <begin position="145"/>
        <end position="172"/>
    </location>
</feature>
<dbReference type="WBParaSite" id="HPLM_0000947301-mRNA-1">
    <property type="protein sequence ID" value="HPLM_0000947301-mRNA-1"/>
    <property type="gene ID" value="HPLM_0000947301"/>
</dbReference>
<evidence type="ECO:0000313" key="8">
    <source>
        <dbReference type="Proteomes" id="UP000268014"/>
    </source>
</evidence>
<sequence length="549" mass="63609">MDKTDGESDETVMAVRQQLSRLTERQHAVIVRTFAKMGSNPVRNALQVLVRRHASVYMCGLTAIIHSMNQEEELEIQMKRIAKAHVKWNVHRSHVENMLDPVLEVLKECNDDYDEEAKQAWTTLYDIIAEVIEIYRRENIPMEPKEKAELREGNQKAKGPDPKIDETEGESDETVMAVRQQLSRLTERQHAAIIRTFAKIGSNPVKNGLEILIRLFAEYPHYKRIWPQLRGIPDSSLINAIEVRRHASVYMCGLTAIIHSMNRVDELAIQMKRIAKAHVKWNVHRSHVEHMLNPVLEVIKECNDDYDEEAKQAWTTLYDIIAEVIEIYRSKALPSVPKPCMYRTMINGESASLAKSIPEESKEKAQMCEANHESKGPAPTTDKIEGDSDETVREVHEQLSRLTERQQAVIMRTFTNMENDPVKNALEIFVRLFADYPHYKRIWPQFRGIPDSSLINAIELRRHASVYICGLTAIIRSMTREHEFSNHMKRIAKAHVKWNVHRGHVEHMVDPVLEVVKECNDDFDEEIKEAWTTLYDILAEVIEIYRNKM</sequence>
<evidence type="ECO:0000313" key="9">
    <source>
        <dbReference type="WBParaSite" id="HPLM_0000947301-mRNA-1"/>
    </source>
</evidence>
<dbReference type="InterPro" id="IPR000971">
    <property type="entry name" value="Globin"/>
</dbReference>
<dbReference type="PANTHER" id="PTHR46783">
    <property type="entry name" value="CYTOGLOBIN"/>
    <property type="match status" value="1"/>
</dbReference>
<gene>
    <name evidence="7" type="ORF">HPLM_LOCUS9465</name>
</gene>
<keyword evidence="8" id="KW-1185">Reference proteome</keyword>
<reference evidence="7 8" key="2">
    <citation type="submission" date="2018-11" db="EMBL/GenBank/DDBJ databases">
        <authorList>
            <consortium name="Pathogen Informatics"/>
        </authorList>
    </citation>
    <scope>NUCLEOTIDE SEQUENCE [LARGE SCALE GENOMIC DNA]</scope>
    <source>
        <strain evidence="7 8">MHpl1</strain>
    </source>
</reference>
<organism evidence="9">
    <name type="scientific">Haemonchus placei</name>
    <name type="common">Barber's pole worm</name>
    <dbReference type="NCBI Taxonomy" id="6290"/>
    <lineage>
        <taxon>Eukaryota</taxon>
        <taxon>Metazoa</taxon>
        <taxon>Ecdysozoa</taxon>
        <taxon>Nematoda</taxon>
        <taxon>Chromadorea</taxon>
        <taxon>Rhabditida</taxon>
        <taxon>Rhabditina</taxon>
        <taxon>Rhabditomorpha</taxon>
        <taxon>Strongyloidea</taxon>
        <taxon>Trichostrongylidae</taxon>
        <taxon>Haemonchus</taxon>
    </lineage>
</organism>
<dbReference type="SUPFAM" id="SSF46458">
    <property type="entry name" value="Globin-like"/>
    <property type="match status" value="3"/>
</dbReference>
<dbReference type="InterPro" id="IPR012292">
    <property type="entry name" value="Globin/Proto"/>
</dbReference>
<dbReference type="InterPro" id="IPR044399">
    <property type="entry name" value="Mb-like_M"/>
</dbReference>
<accession>A0A0N4WFH8</accession>
<dbReference type="GO" id="GO:0005506">
    <property type="term" value="F:iron ion binding"/>
    <property type="evidence" value="ECO:0007669"/>
    <property type="project" value="InterPro"/>
</dbReference>
<feature type="compositionally biased region" description="Basic and acidic residues" evidence="5">
    <location>
        <begin position="145"/>
        <end position="166"/>
    </location>
</feature>
<dbReference type="OrthoDB" id="436496at2759"/>
<evidence type="ECO:0000256" key="1">
    <source>
        <dbReference type="ARBA" id="ARBA00011245"/>
    </source>
</evidence>
<keyword evidence="2" id="KW-0349">Heme</keyword>
<proteinExistence type="predicted"/>
<dbReference type="Pfam" id="PF00042">
    <property type="entry name" value="Globin"/>
    <property type="match status" value="3"/>
</dbReference>
<keyword evidence="4" id="KW-0408">Iron</keyword>
<dbReference type="CDD" id="cd01040">
    <property type="entry name" value="Mb-like"/>
    <property type="match status" value="3"/>
</dbReference>
<dbReference type="AlphaFoldDB" id="A0A0N4WFH8"/>
<dbReference type="GO" id="GO:0015671">
    <property type="term" value="P:oxygen transport"/>
    <property type="evidence" value="ECO:0007669"/>
    <property type="project" value="InterPro"/>
</dbReference>
<protein>
    <submittedName>
        <fullName evidence="9">GLOBIN domain-containing protein</fullName>
    </submittedName>
</protein>
<feature type="domain" description="Globin" evidence="6">
    <location>
        <begin position="184"/>
        <end position="330"/>
    </location>
</feature>
<comment type="subunit">
    <text evidence="1">Monomer.</text>
</comment>
<evidence type="ECO:0000256" key="2">
    <source>
        <dbReference type="ARBA" id="ARBA00022617"/>
    </source>
</evidence>
<evidence type="ECO:0000256" key="5">
    <source>
        <dbReference type="SAM" id="MobiDB-lite"/>
    </source>
</evidence>
<dbReference type="Proteomes" id="UP000268014">
    <property type="component" value="Unassembled WGS sequence"/>
</dbReference>
<dbReference type="GO" id="GO:0020037">
    <property type="term" value="F:heme binding"/>
    <property type="evidence" value="ECO:0007669"/>
    <property type="project" value="InterPro"/>
</dbReference>
<dbReference type="PROSITE" id="PS01033">
    <property type="entry name" value="GLOBIN"/>
    <property type="match status" value="2"/>
</dbReference>
<dbReference type="GO" id="GO:0016491">
    <property type="term" value="F:oxidoreductase activity"/>
    <property type="evidence" value="ECO:0007669"/>
    <property type="project" value="TreeGrafter"/>
</dbReference>
<keyword evidence="3" id="KW-0479">Metal-binding</keyword>
<dbReference type="GO" id="GO:0019825">
    <property type="term" value="F:oxygen binding"/>
    <property type="evidence" value="ECO:0007669"/>
    <property type="project" value="InterPro"/>
</dbReference>
<evidence type="ECO:0000256" key="3">
    <source>
        <dbReference type="ARBA" id="ARBA00022723"/>
    </source>
</evidence>
<dbReference type="Gene3D" id="1.10.490.10">
    <property type="entry name" value="Globins"/>
    <property type="match status" value="3"/>
</dbReference>
<name>A0A0N4WFH8_HAEPC</name>
<dbReference type="InterPro" id="IPR013314">
    <property type="entry name" value="Globin_lamprey/hagfish"/>
</dbReference>
<dbReference type="EMBL" id="UZAF01017067">
    <property type="protein sequence ID" value="VDO37570.1"/>
    <property type="molecule type" value="Genomic_DNA"/>
</dbReference>
<evidence type="ECO:0000256" key="4">
    <source>
        <dbReference type="ARBA" id="ARBA00023004"/>
    </source>
</evidence>
<feature type="domain" description="Globin" evidence="6">
    <location>
        <begin position="401"/>
        <end position="547"/>
    </location>
</feature>